<accession>A0A087HMB7</accession>
<dbReference type="PROSITE" id="PS50137">
    <property type="entry name" value="DS_RBD"/>
    <property type="match status" value="2"/>
</dbReference>
<dbReference type="SMART" id="SM00358">
    <property type="entry name" value="DSRM"/>
    <property type="match status" value="2"/>
</dbReference>
<dbReference type="GO" id="GO:0031054">
    <property type="term" value="P:pre-miRNA processing"/>
    <property type="evidence" value="ECO:0007669"/>
    <property type="project" value="EnsemblPlants"/>
</dbReference>
<name>A0A087HMB7_ARAAL</name>
<dbReference type="GO" id="GO:0009737">
    <property type="term" value="P:response to abscisic acid"/>
    <property type="evidence" value="ECO:0007669"/>
    <property type="project" value="EnsemblPlants"/>
</dbReference>
<protein>
    <recommendedName>
        <fullName evidence="5">DRBM domain-containing protein</fullName>
    </recommendedName>
</protein>
<sequence length="355" mass="38581">MTSNEPSPGVSSCFVFKSRLQEYAQKLKLPTPVYETIKEGPPHKSFFHSTVILDGVRYDSLPGFFNRKAAEQSAAEVALQELAKSSDQGKCAAQPIHEMGLCKNLLQEYAQKMNYAIPLYQCKMKENLGRTPQYTCTLEIGGIKYTGAAARTKRDAEISAGRTALVAIQSESNIDLFNCNDQLTVVPCEKRTLEVTHPVEKTTKAPKAKKGQFKRKGQKRKRKVATGGEGIINPPQPTEHCQNNQSENTETTMPNPEPSSCMNGLKEAAFGSVETEATPNPESSLCMNGIKEAAFGSMETEATPNPEPSLCMNGIKEAAFGSMETEATPNPEPSSGMNGIKEEAFGSVETEPSQA</sequence>
<feature type="compositionally biased region" description="Polar residues" evidence="4">
    <location>
        <begin position="239"/>
        <end position="262"/>
    </location>
</feature>
<evidence type="ECO:0000256" key="1">
    <source>
        <dbReference type="ARBA" id="ARBA00022737"/>
    </source>
</evidence>
<feature type="compositionally biased region" description="Polar residues" evidence="4">
    <location>
        <begin position="325"/>
        <end position="337"/>
    </location>
</feature>
<dbReference type="GO" id="GO:0042802">
    <property type="term" value="F:identical protein binding"/>
    <property type="evidence" value="ECO:0007669"/>
    <property type="project" value="EnsemblPlants"/>
</dbReference>
<dbReference type="PANTHER" id="PTHR11207:SF1">
    <property type="entry name" value="DOUBLE-STRANDED RNA-BINDING PROTEIN 1"/>
    <property type="match status" value="1"/>
</dbReference>
<feature type="region of interest" description="Disordered" evidence="4">
    <location>
        <begin position="201"/>
        <end position="264"/>
    </location>
</feature>
<dbReference type="GO" id="GO:0035198">
    <property type="term" value="F:miRNA binding"/>
    <property type="evidence" value="ECO:0007669"/>
    <property type="project" value="EnsemblPlants"/>
</dbReference>
<dbReference type="GO" id="GO:0010267">
    <property type="term" value="P:ta-siRNA processing"/>
    <property type="evidence" value="ECO:0007669"/>
    <property type="project" value="EnsemblPlants"/>
</dbReference>
<reference evidence="7" key="1">
    <citation type="journal article" date="2015" name="Nat. Plants">
        <title>Genome expansion of Arabis alpina linked with retrotransposition and reduced symmetric DNA methylation.</title>
        <authorList>
            <person name="Willing E.M."/>
            <person name="Rawat V."/>
            <person name="Mandakova T."/>
            <person name="Maumus F."/>
            <person name="James G.V."/>
            <person name="Nordstroem K.J."/>
            <person name="Becker C."/>
            <person name="Warthmann N."/>
            <person name="Chica C."/>
            <person name="Szarzynska B."/>
            <person name="Zytnicki M."/>
            <person name="Albani M.C."/>
            <person name="Kiefer C."/>
            <person name="Bergonzi S."/>
            <person name="Castaings L."/>
            <person name="Mateos J.L."/>
            <person name="Berns M.C."/>
            <person name="Bujdoso N."/>
            <person name="Piofczyk T."/>
            <person name="de Lorenzo L."/>
            <person name="Barrero-Sicilia C."/>
            <person name="Mateos I."/>
            <person name="Piednoel M."/>
            <person name="Hagmann J."/>
            <person name="Chen-Min-Tao R."/>
            <person name="Iglesias-Fernandez R."/>
            <person name="Schuster S.C."/>
            <person name="Alonso-Blanco C."/>
            <person name="Roudier F."/>
            <person name="Carbonero P."/>
            <person name="Paz-Ares J."/>
            <person name="Davis S.J."/>
            <person name="Pecinka A."/>
            <person name="Quesneville H."/>
            <person name="Colot V."/>
            <person name="Lysak M.A."/>
            <person name="Weigel D."/>
            <person name="Coupland G."/>
            <person name="Schneeberger K."/>
        </authorList>
    </citation>
    <scope>NUCLEOTIDE SEQUENCE [LARGE SCALE GENOMIC DNA]</scope>
    <source>
        <strain evidence="7">cv. Pajares</strain>
    </source>
</reference>
<keyword evidence="1" id="KW-0677">Repeat</keyword>
<dbReference type="GO" id="GO:0010305">
    <property type="term" value="P:leaf vascular tissue pattern formation"/>
    <property type="evidence" value="ECO:0007669"/>
    <property type="project" value="EnsemblPlants"/>
</dbReference>
<feature type="region of interest" description="Disordered" evidence="4">
    <location>
        <begin position="323"/>
        <end position="355"/>
    </location>
</feature>
<evidence type="ECO:0000256" key="2">
    <source>
        <dbReference type="ARBA" id="ARBA00022884"/>
    </source>
</evidence>
<dbReference type="SUPFAM" id="SSF54768">
    <property type="entry name" value="dsRNA-binding domain-like"/>
    <property type="match status" value="2"/>
</dbReference>
<dbReference type="GO" id="GO:0009735">
    <property type="term" value="P:response to cytokinin"/>
    <property type="evidence" value="ECO:0007669"/>
    <property type="project" value="EnsemblPlants"/>
</dbReference>
<feature type="compositionally biased region" description="Basic residues" evidence="4">
    <location>
        <begin position="204"/>
        <end position="224"/>
    </location>
</feature>
<dbReference type="EMBL" id="CM002869">
    <property type="protein sequence ID" value="KFK43269.1"/>
    <property type="molecule type" value="Genomic_DNA"/>
</dbReference>
<organism evidence="6 7">
    <name type="scientific">Arabis alpina</name>
    <name type="common">Alpine rock-cress</name>
    <dbReference type="NCBI Taxonomy" id="50452"/>
    <lineage>
        <taxon>Eukaryota</taxon>
        <taxon>Viridiplantae</taxon>
        <taxon>Streptophyta</taxon>
        <taxon>Embryophyta</taxon>
        <taxon>Tracheophyta</taxon>
        <taxon>Spermatophyta</taxon>
        <taxon>Magnoliopsida</taxon>
        <taxon>eudicotyledons</taxon>
        <taxon>Gunneridae</taxon>
        <taxon>Pentapetalae</taxon>
        <taxon>rosids</taxon>
        <taxon>malvids</taxon>
        <taxon>Brassicales</taxon>
        <taxon>Brassicaceae</taxon>
        <taxon>Arabideae</taxon>
        <taxon>Arabis</taxon>
    </lineage>
</organism>
<dbReference type="GO" id="GO:0004525">
    <property type="term" value="F:ribonuclease III activity"/>
    <property type="evidence" value="ECO:0007669"/>
    <property type="project" value="TreeGrafter"/>
</dbReference>
<dbReference type="GO" id="GO:0035279">
    <property type="term" value="P:miRNA-mediated gene silencing by mRNA destabilization"/>
    <property type="evidence" value="ECO:0007669"/>
    <property type="project" value="EnsemblPlants"/>
</dbReference>
<evidence type="ECO:0000313" key="7">
    <source>
        <dbReference type="Proteomes" id="UP000029120"/>
    </source>
</evidence>
<dbReference type="GO" id="GO:0009733">
    <property type="term" value="P:response to auxin"/>
    <property type="evidence" value="ECO:0007669"/>
    <property type="project" value="EnsemblPlants"/>
</dbReference>
<keyword evidence="2 3" id="KW-0694">RNA-binding</keyword>
<dbReference type="OrthoDB" id="1904943at2759"/>
<dbReference type="PANTHER" id="PTHR11207">
    <property type="entry name" value="RIBONUCLEASE III"/>
    <property type="match status" value="1"/>
</dbReference>
<feature type="domain" description="DRBM" evidence="5">
    <location>
        <begin position="101"/>
        <end position="170"/>
    </location>
</feature>
<dbReference type="GO" id="GO:0010589">
    <property type="term" value="P:leaf proximal/distal pattern formation"/>
    <property type="evidence" value="ECO:0007669"/>
    <property type="project" value="EnsemblPlants"/>
</dbReference>
<evidence type="ECO:0000256" key="3">
    <source>
        <dbReference type="PROSITE-ProRule" id="PRU00266"/>
    </source>
</evidence>
<dbReference type="GO" id="GO:0042659">
    <property type="term" value="P:regulation of cell fate specification"/>
    <property type="evidence" value="ECO:0007669"/>
    <property type="project" value="EnsemblPlants"/>
</dbReference>
<feature type="domain" description="DRBM" evidence="5">
    <location>
        <begin position="15"/>
        <end position="84"/>
    </location>
</feature>
<dbReference type="Proteomes" id="UP000029120">
    <property type="component" value="Chromosome 1"/>
</dbReference>
<dbReference type="InterPro" id="IPR044450">
    <property type="entry name" value="AtDRB-like_DSRM_1"/>
</dbReference>
<dbReference type="Pfam" id="PF00035">
    <property type="entry name" value="dsrm"/>
    <property type="match status" value="2"/>
</dbReference>
<dbReference type="GO" id="GO:0003725">
    <property type="term" value="F:double-stranded RNA binding"/>
    <property type="evidence" value="ECO:0007669"/>
    <property type="project" value="EnsemblPlants"/>
</dbReference>
<dbReference type="Gene3D" id="3.30.160.20">
    <property type="match status" value="2"/>
</dbReference>
<evidence type="ECO:0000313" key="6">
    <source>
        <dbReference type="EMBL" id="KFK43269.1"/>
    </source>
</evidence>
<proteinExistence type="predicted"/>
<dbReference type="Gramene" id="KFK43269">
    <property type="protein sequence ID" value="KFK43269"/>
    <property type="gene ID" value="AALP_AA1G102100"/>
</dbReference>
<gene>
    <name evidence="6" type="ordered locus">AALP_Aa1g102100</name>
</gene>
<evidence type="ECO:0000256" key="4">
    <source>
        <dbReference type="SAM" id="MobiDB-lite"/>
    </source>
</evidence>
<dbReference type="AlphaFoldDB" id="A0A087HMB7"/>
<dbReference type="GO" id="GO:0010445">
    <property type="term" value="C:nuclear dicing body"/>
    <property type="evidence" value="ECO:0007669"/>
    <property type="project" value="EnsemblPlants"/>
</dbReference>
<dbReference type="InterPro" id="IPR014720">
    <property type="entry name" value="dsRBD_dom"/>
</dbReference>
<keyword evidence="7" id="KW-1185">Reference proteome</keyword>
<evidence type="ECO:0000259" key="5">
    <source>
        <dbReference type="PROSITE" id="PS50137"/>
    </source>
</evidence>
<dbReference type="eggNOG" id="ENOG502QV9N">
    <property type="taxonomic scope" value="Eukaryota"/>
</dbReference>
<dbReference type="CDD" id="cd19907">
    <property type="entry name" value="DSRM_AtDRB-like_rpt1"/>
    <property type="match status" value="1"/>
</dbReference>
<dbReference type="OMA" id="NQPEKEM"/>